<evidence type="ECO:0000256" key="4">
    <source>
        <dbReference type="ARBA" id="ARBA00022490"/>
    </source>
</evidence>
<reference evidence="7 8" key="1">
    <citation type="journal article" date="2016" name="Mol. Biol. Evol.">
        <title>Comparative Genomics of Early-Diverging Mushroom-Forming Fungi Provides Insights into the Origins of Lignocellulose Decay Capabilities.</title>
        <authorList>
            <person name="Nagy L.G."/>
            <person name="Riley R."/>
            <person name="Tritt A."/>
            <person name="Adam C."/>
            <person name="Daum C."/>
            <person name="Floudas D."/>
            <person name="Sun H."/>
            <person name="Yadav J.S."/>
            <person name="Pangilinan J."/>
            <person name="Larsson K.H."/>
            <person name="Matsuura K."/>
            <person name="Barry K."/>
            <person name="Labutti K."/>
            <person name="Kuo R."/>
            <person name="Ohm R.A."/>
            <person name="Bhattacharya S.S."/>
            <person name="Shirouzu T."/>
            <person name="Yoshinaga Y."/>
            <person name="Martin F.M."/>
            <person name="Grigoriev I.V."/>
            <person name="Hibbett D.S."/>
        </authorList>
    </citation>
    <scope>NUCLEOTIDE SEQUENCE [LARGE SCALE GENOMIC DNA]</scope>
    <source>
        <strain evidence="7 8">HHB12029</strain>
    </source>
</reference>
<dbReference type="EMBL" id="KV425930">
    <property type="protein sequence ID" value="KZV97433.1"/>
    <property type="molecule type" value="Genomic_DNA"/>
</dbReference>
<organism evidence="7 8">
    <name type="scientific">Exidia glandulosa HHB12029</name>
    <dbReference type="NCBI Taxonomy" id="1314781"/>
    <lineage>
        <taxon>Eukaryota</taxon>
        <taxon>Fungi</taxon>
        <taxon>Dikarya</taxon>
        <taxon>Basidiomycota</taxon>
        <taxon>Agaricomycotina</taxon>
        <taxon>Agaricomycetes</taxon>
        <taxon>Auriculariales</taxon>
        <taxon>Exidiaceae</taxon>
        <taxon>Exidia</taxon>
    </lineage>
</organism>
<evidence type="ECO:0000256" key="5">
    <source>
        <dbReference type="ARBA" id="ARBA00022694"/>
    </source>
</evidence>
<evidence type="ECO:0000256" key="6">
    <source>
        <dbReference type="ARBA" id="ARBA00023242"/>
    </source>
</evidence>
<comment type="subcellular location">
    <subcellularLocation>
        <location evidence="2">Cytoplasm</location>
    </subcellularLocation>
    <subcellularLocation>
        <location evidence="1">Nucleus</location>
    </subcellularLocation>
</comment>
<gene>
    <name evidence="7" type="ORF">EXIGLDRAFT_730647</name>
</gene>
<dbReference type="PANTHER" id="PTHR31283">
    <property type="entry name" value="EKC/KEOPS COMPLEX SUBUNIT PCC1 FAMILY MEMBER"/>
    <property type="match status" value="1"/>
</dbReference>
<dbReference type="Gene3D" id="3.30.310.50">
    <property type="entry name" value="Alpha-D-phosphohexomutase, C-terminal domain"/>
    <property type="match status" value="1"/>
</dbReference>
<dbReference type="InterPro" id="IPR015419">
    <property type="entry name" value="CTAG/Pcc1"/>
</dbReference>
<evidence type="ECO:0000313" key="8">
    <source>
        <dbReference type="Proteomes" id="UP000077266"/>
    </source>
</evidence>
<dbReference type="OrthoDB" id="10025739at2759"/>
<name>A0A165L6M0_EXIGL</name>
<dbReference type="FunFam" id="3.30.310.50:FF:000005">
    <property type="entry name" value="L antigen family member 3"/>
    <property type="match status" value="1"/>
</dbReference>
<evidence type="ECO:0000256" key="3">
    <source>
        <dbReference type="ARBA" id="ARBA00007073"/>
    </source>
</evidence>
<dbReference type="InParanoid" id="A0A165L6M0"/>
<protein>
    <submittedName>
        <fullName evidence="7">Pcc1-domain-containing protein</fullName>
    </submittedName>
</protein>
<keyword evidence="8" id="KW-1185">Reference proteome</keyword>
<dbReference type="FunCoup" id="A0A165L6M0">
    <property type="interactions" value="7"/>
</dbReference>
<keyword evidence="6" id="KW-0539">Nucleus</keyword>
<dbReference type="Proteomes" id="UP000077266">
    <property type="component" value="Unassembled WGS sequence"/>
</dbReference>
<dbReference type="GO" id="GO:0008033">
    <property type="term" value="P:tRNA processing"/>
    <property type="evidence" value="ECO:0007669"/>
    <property type="project" value="UniProtKB-KW"/>
</dbReference>
<dbReference type="AlphaFoldDB" id="A0A165L6M0"/>
<dbReference type="GO" id="GO:0005737">
    <property type="term" value="C:cytoplasm"/>
    <property type="evidence" value="ECO:0007669"/>
    <property type="project" value="UniProtKB-SubCell"/>
</dbReference>
<accession>A0A165L6M0</accession>
<dbReference type="PANTHER" id="PTHR31283:SF5">
    <property type="entry name" value="EKC_KEOPS COMPLEX SUBUNIT LAGE3"/>
    <property type="match status" value="1"/>
</dbReference>
<dbReference type="GO" id="GO:0070525">
    <property type="term" value="P:tRNA threonylcarbamoyladenosine metabolic process"/>
    <property type="evidence" value="ECO:0007669"/>
    <property type="project" value="TreeGrafter"/>
</dbReference>
<dbReference type="GO" id="GO:0000408">
    <property type="term" value="C:EKC/KEOPS complex"/>
    <property type="evidence" value="ECO:0007669"/>
    <property type="project" value="TreeGrafter"/>
</dbReference>
<sequence length="99" mass="10666">MSAAPPDPSQWHTVTVRVPFQSPEHASVALNVIGVDNELQPRVVKRTLAVEGNELVATFSTLTVRLARLALNAFLDNLDLVVRTLGEFGDEAAKPTSTS</sequence>
<keyword evidence="5" id="KW-0819">tRNA processing</keyword>
<comment type="similarity">
    <text evidence="3">Belongs to the CTAG/PCC1 family.</text>
</comment>
<evidence type="ECO:0000313" key="7">
    <source>
        <dbReference type="EMBL" id="KZV97433.1"/>
    </source>
</evidence>
<keyword evidence="4" id="KW-0963">Cytoplasm</keyword>
<proteinExistence type="inferred from homology"/>
<evidence type="ECO:0000256" key="2">
    <source>
        <dbReference type="ARBA" id="ARBA00004496"/>
    </source>
</evidence>
<dbReference type="Pfam" id="PF09341">
    <property type="entry name" value="Pcc1"/>
    <property type="match status" value="1"/>
</dbReference>
<evidence type="ECO:0000256" key="1">
    <source>
        <dbReference type="ARBA" id="ARBA00004123"/>
    </source>
</evidence>
<dbReference type="GO" id="GO:0005634">
    <property type="term" value="C:nucleus"/>
    <property type="evidence" value="ECO:0007669"/>
    <property type="project" value="UniProtKB-SubCell"/>
</dbReference>